<dbReference type="Proteomes" id="UP000628775">
    <property type="component" value="Unassembled WGS sequence"/>
</dbReference>
<dbReference type="InterPro" id="IPR050624">
    <property type="entry name" value="HTH-type_Tx_Regulator"/>
</dbReference>
<dbReference type="InterPro" id="IPR039532">
    <property type="entry name" value="TetR_C_Firmicutes"/>
</dbReference>
<dbReference type="InterPro" id="IPR001647">
    <property type="entry name" value="HTH_TetR"/>
</dbReference>
<dbReference type="PROSITE" id="PS50977">
    <property type="entry name" value="HTH_TETR_2"/>
    <property type="match status" value="1"/>
</dbReference>
<dbReference type="Pfam" id="PF14278">
    <property type="entry name" value="TetR_C_8"/>
    <property type="match status" value="1"/>
</dbReference>
<organism evidence="4 5">
    <name type="scientific">Pullulanibacillus camelliae</name>
    <dbReference type="NCBI Taxonomy" id="1707096"/>
    <lineage>
        <taxon>Bacteria</taxon>
        <taxon>Bacillati</taxon>
        <taxon>Bacillota</taxon>
        <taxon>Bacilli</taxon>
        <taxon>Bacillales</taxon>
        <taxon>Sporolactobacillaceae</taxon>
        <taxon>Pullulanibacillus</taxon>
    </lineage>
</organism>
<sequence length="185" mass="21319">MVTKKQNQRVKLTRQLLRNSLIELMGNKPIGKITIKEICENSDINRSTFYAHYTDQYALLCEIENELIEHVQEHLKKIDSNAGSVQYLEALLSYIEGHADIFRILLCKQENLSFQSVFIENSFFNLKLNLSLNCSESVASYVYNYLIMGCLSVIKQWIEADFDMSSKNLADLIFRLSDKAASVVY</sequence>
<evidence type="ECO:0000256" key="1">
    <source>
        <dbReference type="ARBA" id="ARBA00023125"/>
    </source>
</evidence>
<keyword evidence="5" id="KW-1185">Reference proteome</keyword>
<dbReference type="PANTHER" id="PTHR43479">
    <property type="entry name" value="ACREF/ENVCD OPERON REPRESSOR-RELATED"/>
    <property type="match status" value="1"/>
</dbReference>
<dbReference type="GO" id="GO:0003677">
    <property type="term" value="F:DNA binding"/>
    <property type="evidence" value="ECO:0007669"/>
    <property type="project" value="UniProtKB-UniRule"/>
</dbReference>
<dbReference type="InterPro" id="IPR009057">
    <property type="entry name" value="Homeodomain-like_sf"/>
</dbReference>
<dbReference type="RefSeq" id="WP_188689437.1">
    <property type="nucleotide sequence ID" value="NZ_BMIR01000002.1"/>
</dbReference>
<keyword evidence="1 2" id="KW-0238">DNA-binding</keyword>
<accession>A0A8J2YFU4</accession>
<evidence type="ECO:0000256" key="2">
    <source>
        <dbReference type="PROSITE-ProRule" id="PRU00335"/>
    </source>
</evidence>
<dbReference type="AlphaFoldDB" id="A0A8J2YFU4"/>
<reference evidence="4" key="2">
    <citation type="submission" date="2020-09" db="EMBL/GenBank/DDBJ databases">
        <authorList>
            <person name="Sun Q."/>
            <person name="Zhou Y."/>
        </authorList>
    </citation>
    <scope>NUCLEOTIDE SEQUENCE</scope>
    <source>
        <strain evidence="4">CGMCC 1.15371</strain>
    </source>
</reference>
<gene>
    <name evidence="4" type="ORF">GCM10011391_07850</name>
</gene>
<feature type="domain" description="HTH tetR-type" evidence="3">
    <location>
        <begin position="11"/>
        <end position="71"/>
    </location>
</feature>
<evidence type="ECO:0000259" key="3">
    <source>
        <dbReference type="PROSITE" id="PS50977"/>
    </source>
</evidence>
<dbReference type="EMBL" id="BMIR01000002">
    <property type="protein sequence ID" value="GGE31603.1"/>
    <property type="molecule type" value="Genomic_DNA"/>
</dbReference>
<protein>
    <submittedName>
        <fullName evidence="4">TetR family transcriptional regulator</fullName>
    </submittedName>
</protein>
<proteinExistence type="predicted"/>
<dbReference type="Gene3D" id="1.10.357.10">
    <property type="entry name" value="Tetracycline Repressor, domain 2"/>
    <property type="match status" value="1"/>
</dbReference>
<evidence type="ECO:0000313" key="5">
    <source>
        <dbReference type="Proteomes" id="UP000628775"/>
    </source>
</evidence>
<dbReference type="PANTHER" id="PTHR43479:SF7">
    <property type="entry name" value="TETR-FAMILY TRANSCRIPTIONAL REGULATOR"/>
    <property type="match status" value="1"/>
</dbReference>
<reference evidence="4" key="1">
    <citation type="journal article" date="2014" name="Int. J. Syst. Evol. Microbiol.">
        <title>Complete genome sequence of Corynebacterium casei LMG S-19264T (=DSM 44701T), isolated from a smear-ripened cheese.</title>
        <authorList>
            <consortium name="US DOE Joint Genome Institute (JGI-PGF)"/>
            <person name="Walter F."/>
            <person name="Albersmeier A."/>
            <person name="Kalinowski J."/>
            <person name="Ruckert C."/>
        </authorList>
    </citation>
    <scope>NUCLEOTIDE SEQUENCE</scope>
    <source>
        <strain evidence="4">CGMCC 1.15371</strain>
    </source>
</reference>
<comment type="caution">
    <text evidence="4">The sequence shown here is derived from an EMBL/GenBank/DDBJ whole genome shotgun (WGS) entry which is preliminary data.</text>
</comment>
<dbReference type="SUPFAM" id="SSF46689">
    <property type="entry name" value="Homeodomain-like"/>
    <property type="match status" value="1"/>
</dbReference>
<name>A0A8J2YFU4_9BACL</name>
<feature type="DNA-binding region" description="H-T-H motif" evidence="2">
    <location>
        <begin position="34"/>
        <end position="53"/>
    </location>
</feature>
<evidence type="ECO:0000313" key="4">
    <source>
        <dbReference type="EMBL" id="GGE31603.1"/>
    </source>
</evidence>